<dbReference type="EMBL" id="CP007139">
    <property type="protein sequence ID" value="AIE86399.1"/>
    <property type="molecule type" value="Genomic_DNA"/>
</dbReference>
<keyword evidence="3" id="KW-1185">Reference proteome</keyword>
<dbReference type="eggNOG" id="COG4636">
    <property type="taxonomic scope" value="Bacteria"/>
</dbReference>
<accession>A0A068NXN0</accession>
<dbReference type="InterPro" id="IPR008538">
    <property type="entry name" value="Uma2"/>
</dbReference>
<sequence>MAMPSRTWTSPADYLAAERLADQKHELINGEVYAMSGVSRWHALIVANFVRRLGNRFEGRNCNVVSSDLRVRIPATDAYLYPDVVVYCGEGQWLDEAFDTLENPIVVVEVLSPSTDRYDRVDKFRHYRKIESLQAYIIVAQDSLAVEHHARQENGEWLMTEYDQPSQSLVIPSLGLELPLTEIYDHIEMPG</sequence>
<proteinExistence type="predicted"/>
<protein>
    <recommendedName>
        <fullName evidence="1">Putative restriction endonuclease domain-containing protein</fullName>
    </recommendedName>
</protein>
<organism evidence="2 3">
    <name type="scientific">Fimbriimonas ginsengisoli Gsoil 348</name>
    <dbReference type="NCBI Taxonomy" id="661478"/>
    <lineage>
        <taxon>Bacteria</taxon>
        <taxon>Bacillati</taxon>
        <taxon>Armatimonadota</taxon>
        <taxon>Fimbriimonadia</taxon>
        <taxon>Fimbriimonadales</taxon>
        <taxon>Fimbriimonadaceae</taxon>
        <taxon>Fimbriimonas</taxon>
    </lineage>
</organism>
<evidence type="ECO:0000313" key="3">
    <source>
        <dbReference type="Proteomes" id="UP000027982"/>
    </source>
</evidence>
<evidence type="ECO:0000313" key="2">
    <source>
        <dbReference type="EMBL" id="AIE86399.1"/>
    </source>
</evidence>
<dbReference type="InterPro" id="IPR011335">
    <property type="entry name" value="Restrct_endonuc-II-like"/>
</dbReference>
<dbReference type="Gene3D" id="3.90.1570.10">
    <property type="entry name" value="tt1808, chain A"/>
    <property type="match status" value="1"/>
</dbReference>
<dbReference type="KEGG" id="fgi:OP10G_3031"/>
<dbReference type="InterPro" id="IPR012296">
    <property type="entry name" value="Nuclease_put_TT1808"/>
</dbReference>
<dbReference type="AlphaFoldDB" id="A0A068NXN0"/>
<evidence type="ECO:0000259" key="1">
    <source>
        <dbReference type="Pfam" id="PF05685"/>
    </source>
</evidence>
<dbReference type="CDD" id="cd06260">
    <property type="entry name" value="DUF820-like"/>
    <property type="match status" value="1"/>
</dbReference>
<dbReference type="STRING" id="661478.OP10G_3031"/>
<dbReference type="OrthoDB" id="26750at2"/>
<dbReference type="PANTHER" id="PTHR36558">
    <property type="entry name" value="GLR1098 PROTEIN"/>
    <property type="match status" value="1"/>
</dbReference>
<feature type="domain" description="Putative restriction endonuclease" evidence="1">
    <location>
        <begin position="12"/>
        <end position="180"/>
    </location>
</feature>
<gene>
    <name evidence="2" type="ORF">OP10G_3031</name>
</gene>
<dbReference type="SUPFAM" id="SSF52980">
    <property type="entry name" value="Restriction endonuclease-like"/>
    <property type="match status" value="1"/>
</dbReference>
<name>A0A068NXN0_FIMGI</name>
<dbReference type="Pfam" id="PF05685">
    <property type="entry name" value="Uma2"/>
    <property type="match status" value="1"/>
</dbReference>
<dbReference type="HOGENOM" id="CLU_076312_6_0_0"/>
<dbReference type="Proteomes" id="UP000027982">
    <property type="component" value="Chromosome"/>
</dbReference>
<reference evidence="2 3" key="1">
    <citation type="journal article" date="2014" name="PLoS ONE">
        <title>The first complete genome sequence of the class fimbriimonadia in the phylum armatimonadetes.</title>
        <authorList>
            <person name="Hu Z.Y."/>
            <person name="Wang Y.Z."/>
            <person name="Im W.T."/>
            <person name="Wang S.Y."/>
            <person name="Zhao G.P."/>
            <person name="Zheng H.J."/>
            <person name="Quan Z.X."/>
        </authorList>
    </citation>
    <scope>NUCLEOTIDE SEQUENCE [LARGE SCALE GENOMIC DNA]</scope>
    <source>
        <strain evidence="2">Gsoil 348</strain>
    </source>
</reference>
<dbReference type="PANTHER" id="PTHR36558:SF1">
    <property type="entry name" value="RESTRICTION ENDONUCLEASE DOMAIN-CONTAINING PROTEIN-RELATED"/>
    <property type="match status" value="1"/>
</dbReference>